<feature type="compositionally biased region" description="Polar residues" evidence="2">
    <location>
        <begin position="289"/>
        <end position="298"/>
    </location>
</feature>
<evidence type="ECO:0000313" key="7">
    <source>
        <dbReference type="Proteomes" id="UP000325440"/>
    </source>
</evidence>
<dbReference type="Pfam" id="PF10545">
    <property type="entry name" value="MADF_DNA_bdg"/>
    <property type="match status" value="1"/>
</dbReference>
<feature type="domain" description="BESS" evidence="5">
    <location>
        <begin position="212"/>
        <end position="251"/>
    </location>
</feature>
<dbReference type="PROSITE" id="PS51029">
    <property type="entry name" value="MADF"/>
    <property type="match status" value="1"/>
</dbReference>
<accession>A0A5E4MPK3</accession>
<dbReference type="InterPro" id="IPR001005">
    <property type="entry name" value="SANT/Myb"/>
</dbReference>
<feature type="domain" description="Myb-like" evidence="3">
    <location>
        <begin position="1"/>
        <end position="64"/>
    </location>
</feature>
<keyword evidence="7" id="KW-1185">Reference proteome</keyword>
<dbReference type="PANTHER" id="PTHR12243:SF60">
    <property type="entry name" value="SI:CH211-15D5.12-RELATED"/>
    <property type="match status" value="1"/>
</dbReference>
<dbReference type="InterPro" id="IPR004210">
    <property type="entry name" value="BESS_motif"/>
</dbReference>
<feature type="domain" description="MADF" evidence="4">
    <location>
        <begin position="13"/>
        <end position="101"/>
    </location>
</feature>
<dbReference type="SMART" id="SM00717">
    <property type="entry name" value="SANT"/>
    <property type="match status" value="1"/>
</dbReference>
<dbReference type="GO" id="GO:0005667">
    <property type="term" value="C:transcription regulator complex"/>
    <property type="evidence" value="ECO:0007669"/>
    <property type="project" value="TreeGrafter"/>
</dbReference>
<keyword evidence="1" id="KW-0539">Nucleus</keyword>
<dbReference type="InterPro" id="IPR039353">
    <property type="entry name" value="TF_Adf1"/>
</dbReference>
<evidence type="ECO:0000256" key="2">
    <source>
        <dbReference type="SAM" id="MobiDB-lite"/>
    </source>
</evidence>
<protein>
    <submittedName>
        <fullName evidence="6">BESS motif,MADF domain,SANT/Myb domain,Myb-like domain</fullName>
    </submittedName>
</protein>
<evidence type="ECO:0000256" key="1">
    <source>
        <dbReference type="PROSITE-ProRule" id="PRU00371"/>
    </source>
</evidence>
<dbReference type="PROSITE" id="PS50090">
    <property type="entry name" value="MYB_LIKE"/>
    <property type="match status" value="1"/>
</dbReference>
<gene>
    <name evidence="6" type="ORF">CINCED_3A015615</name>
</gene>
<dbReference type="InterPro" id="IPR006578">
    <property type="entry name" value="MADF-dom"/>
</dbReference>
<dbReference type="GO" id="GO:0005634">
    <property type="term" value="C:nucleus"/>
    <property type="evidence" value="ECO:0007669"/>
    <property type="project" value="UniProtKB-SubCell"/>
</dbReference>
<dbReference type="OrthoDB" id="6600747at2759"/>
<feature type="compositionally biased region" description="Polar residues" evidence="2">
    <location>
        <begin position="267"/>
        <end position="277"/>
    </location>
</feature>
<dbReference type="EMBL" id="CABPRJ010000968">
    <property type="protein sequence ID" value="VVC33424.1"/>
    <property type="molecule type" value="Genomic_DNA"/>
</dbReference>
<evidence type="ECO:0000259" key="5">
    <source>
        <dbReference type="PROSITE" id="PS51031"/>
    </source>
</evidence>
<evidence type="ECO:0000259" key="4">
    <source>
        <dbReference type="PROSITE" id="PS51029"/>
    </source>
</evidence>
<proteinExistence type="predicted"/>
<reference evidence="6 7" key="1">
    <citation type="submission" date="2019-08" db="EMBL/GenBank/DDBJ databases">
        <authorList>
            <person name="Alioto T."/>
            <person name="Alioto T."/>
            <person name="Gomez Garrido J."/>
        </authorList>
    </citation>
    <scope>NUCLEOTIDE SEQUENCE [LARGE SCALE GENOMIC DNA]</scope>
</reference>
<dbReference type="Proteomes" id="UP000325440">
    <property type="component" value="Unassembled WGS sequence"/>
</dbReference>
<organism evidence="6 7">
    <name type="scientific">Cinara cedri</name>
    <dbReference type="NCBI Taxonomy" id="506608"/>
    <lineage>
        <taxon>Eukaryota</taxon>
        <taxon>Metazoa</taxon>
        <taxon>Ecdysozoa</taxon>
        <taxon>Arthropoda</taxon>
        <taxon>Hexapoda</taxon>
        <taxon>Insecta</taxon>
        <taxon>Pterygota</taxon>
        <taxon>Neoptera</taxon>
        <taxon>Paraneoptera</taxon>
        <taxon>Hemiptera</taxon>
        <taxon>Sternorrhyncha</taxon>
        <taxon>Aphidomorpha</taxon>
        <taxon>Aphidoidea</taxon>
        <taxon>Aphididae</taxon>
        <taxon>Lachninae</taxon>
        <taxon>Cinara</taxon>
    </lineage>
</organism>
<dbReference type="PANTHER" id="PTHR12243">
    <property type="entry name" value="MADF DOMAIN TRANSCRIPTION FACTOR"/>
    <property type="match status" value="1"/>
</dbReference>
<sequence>MESKSFNAIDDKKLIDMVRNHSVLYKLNDKNYKDNCVKENVWKEIAHSIGKNVNDCKTRWRTIRDSYKKNLKKRKLGTGSAATTKSKYNDDSLNFLDNIEDERRTTSNILMDKIACNDSINYSEMTENESFNQTEETEPKTLLLENSESILLKINTPIDDQLLTKEINHSLLDAFRKKQTIPRTQDKILDEIKKRREAPLMALREMRKYECNDSIQFFFKSMALTVSTFPPELAVEAKMKVFNIISEMELRLLKAKVNMNTTSVKPMTLTSSTSADQVPTIFSEEESSRSTLISSNSE</sequence>
<comment type="subcellular location">
    <subcellularLocation>
        <location evidence="1">Nucleus</location>
    </subcellularLocation>
</comment>
<dbReference type="SMART" id="SM00595">
    <property type="entry name" value="MADF"/>
    <property type="match status" value="1"/>
</dbReference>
<dbReference type="PROSITE" id="PS51031">
    <property type="entry name" value="BESS"/>
    <property type="match status" value="1"/>
</dbReference>
<evidence type="ECO:0000259" key="3">
    <source>
        <dbReference type="PROSITE" id="PS50090"/>
    </source>
</evidence>
<evidence type="ECO:0000313" key="6">
    <source>
        <dbReference type="EMBL" id="VVC33424.1"/>
    </source>
</evidence>
<dbReference type="GO" id="GO:0006357">
    <property type="term" value="P:regulation of transcription by RNA polymerase II"/>
    <property type="evidence" value="ECO:0007669"/>
    <property type="project" value="TreeGrafter"/>
</dbReference>
<dbReference type="CDD" id="cd00167">
    <property type="entry name" value="SANT"/>
    <property type="match status" value="1"/>
</dbReference>
<feature type="region of interest" description="Disordered" evidence="2">
    <location>
        <begin position="267"/>
        <end position="298"/>
    </location>
</feature>
<dbReference type="AlphaFoldDB" id="A0A5E4MPK3"/>
<name>A0A5E4MPK3_9HEMI</name>
<dbReference type="GO" id="GO:0003677">
    <property type="term" value="F:DNA binding"/>
    <property type="evidence" value="ECO:0007669"/>
    <property type="project" value="InterPro"/>
</dbReference>